<dbReference type="Gene3D" id="3.30.110.40">
    <property type="entry name" value="TusA-like domain"/>
    <property type="match status" value="1"/>
</dbReference>
<organism evidence="2 3">
    <name type="scientific">Dehalogenimonas formicexedens</name>
    <dbReference type="NCBI Taxonomy" id="1839801"/>
    <lineage>
        <taxon>Bacteria</taxon>
        <taxon>Bacillati</taxon>
        <taxon>Chloroflexota</taxon>
        <taxon>Dehalococcoidia</taxon>
        <taxon>Dehalococcoidales</taxon>
        <taxon>Dehalococcoidaceae</taxon>
        <taxon>Dehalogenimonas</taxon>
    </lineage>
</organism>
<dbReference type="RefSeq" id="WP_076004489.1">
    <property type="nucleotide sequence ID" value="NZ_CP018258.1"/>
</dbReference>
<dbReference type="SUPFAM" id="SSF64307">
    <property type="entry name" value="SirA-like"/>
    <property type="match status" value="1"/>
</dbReference>
<dbReference type="InterPro" id="IPR036868">
    <property type="entry name" value="TusA-like_sf"/>
</dbReference>
<dbReference type="Pfam" id="PF01206">
    <property type="entry name" value="TusA"/>
    <property type="match status" value="1"/>
</dbReference>
<dbReference type="EMBL" id="CP018258">
    <property type="protein sequence ID" value="APV44872.1"/>
    <property type="molecule type" value="Genomic_DNA"/>
</dbReference>
<dbReference type="InterPro" id="IPR001455">
    <property type="entry name" value="TusA-like"/>
</dbReference>
<dbReference type="OrthoDB" id="9801500at2"/>
<dbReference type="Proteomes" id="UP000185934">
    <property type="component" value="Chromosome"/>
</dbReference>
<proteinExistence type="predicted"/>
<evidence type="ECO:0000259" key="1">
    <source>
        <dbReference type="Pfam" id="PF01206"/>
    </source>
</evidence>
<dbReference type="SUPFAM" id="SSF75169">
    <property type="entry name" value="DsrEFH-like"/>
    <property type="match status" value="1"/>
</dbReference>
<name>A0A1P8F8X6_9CHLR</name>
<dbReference type="NCBIfam" id="TIGR03527">
    <property type="entry name" value="selenium_YedF"/>
    <property type="match status" value="1"/>
</dbReference>
<dbReference type="STRING" id="1839801.Dform_01551"/>
<feature type="domain" description="UPF0033" evidence="1">
    <location>
        <begin position="4"/>
        <end position="63"/>
    </location>
</feature>
<dbReference type="Gene3D" id="3.40.1260.10">
    <property type="entry name" value="DsrEFH-like"/>
    <property type="match status" value="1"/>
</dbReference>
<gene>
    <name evidence="2" type="ORF">Dform_01551</name>
</gene>
<protein>
    <submittedName>
        <fullName evidence="2">Selenium metabolism protein YedF</fullName>
    </submittedName>
</protein>
<keyword evidence="3" id="KW-1185">Reference proteome</keyword>
<dbReference type="InterPro" id="IPR027396">
    <property type="entry name" value="DsrEFH-like"/>
</dbReference>
<dbReference type="InterPro" id="IPR019870">
    <property type="entry name" value="Se_metab_YedF"/>
</dbReference>
<accession>A0A1P8F8X6</accession>
<dbReference type="AlphaFoldDB" id="A0A1P8F8X6"/>
<evidence type="ECO:0000313" key="3">
    <source>
        <dbReference type="Proteomes" id="UP000185934"/>
    </source>
</evidence>
<reference evidence="3" key="1">
    <citation type="submission" date="2016-11" db="EMBL/GenBank/DDBJ databases">
        <title>Dehalogenimonas formicexedens sp. nov., a chlorinated alkane respiring bacterium isolated from contaminated groundwater.</title>
        <authorList>
            <person name="Key T.A."/>
            <person name="Bowman K.S."/>
            <person name="Lee I."/>
            <person name="Chun J."/>
            <person name="Albuquerque L."/>
            <person name="da Costa M.S."/>
            <person name="Rainey F.A."/>
            <person name="Moe W.M."/>
        </authorList>
    </citation>
    <scope>NUCLEOTIDE SEQUENCE [LARGE SCALE GENOMIC DNA]</scope>
    <source>
        <strain evidence="3">NSZ-14</strain>
    </source>
</reference>
<dbReference type="KEGG" id="dfo:Dform_01551"/>
<evidence type="ECO:0000313" key="2">
    <source>
        <dbReference type="EMBL" id="APV44872.1"/>
    </source>
</evidence>
<sequence>MPDIIDARGKPCPQPVLLAAEALKSSNDITIIVDNPGSQQNVAKFGKTQGCESSAEVKPDGIYIRLTRSAVAAKPQAPTAFGIVIFIGSDIIGRGENTELGSLLMQSFLNTLQSLPNRPETLLFMNNGVKLVAEGSHVLGELRQLADSGIELLACGTCLSRLGLANKIAIGQVSNMFTIADTMMRASKVISL</sequence>